<sequence>MQAPWWVYKSFSKSSTNLLPQMAPEVFFTVCYGNRDPPKAIKDMHTFTPAILDGYCRHRVESADYPAVVPEKGHTVLGIYATGLTDGNVDKLDMFEGSEYFKEKVKVKLLNKDGTAPEKGEAKETFVYVFNNPDHLEKGEWDFEEFRKSKMKNWTRAGLGFGEDIPEGTANNEWDEWK</sequence>
<dbReference type="InterPro" id="IPR013024">
    <property type="entry name" value="GGCT-like"/>
</dbReference>
<dbReference type="OrthoDB" id="1044435at2759"/>
<dbReference type="GO" id="GO:0016740">
    <property type="term" value="F:transferase activity"/>
    <property type="evidence" value="ECO:0007669"/>
    <property type="project" value="UniProtKB-KW"/>
</dbReference>
<dbReference type="InterPro" id="IPR036568">
    <property type="entry name" value="GGCT-like_sf"/>
</dbReference>
<organism evidence="5 6">
    <name type="scientific">Fusarium oxysporum f. sp. lycopersici (strain 4287 / CBS 123668 / FGSC 9935 / NRRL 34936)</name>
    <name type="common">Fusarium vascular wilt of tomato</name>
    <dbReference type="NCBI Taxonomy" id="426428"/>
    <lineage>
        <taxon>Eukaryota</taxon>
        <taxon>Fungi</taxon>
        <taxon>Dikarya</taxon>
        <taxon>Ascomycota</taxon>
        <taxon>Pezizomycotina</taxon>
        <taxon>Sordariomycetes</taxon>
        <taxon>Hypocreomycetidae</taxon>
        <taxon>Hypocreales</taxon>
        <taxon>Nectriaceae</taxon>
        <taxon>Fusarium</taxon>
        <taxon>Fusarium oxysporum species complex</taxon>
    </lineage>
</organism>
<feature type="domain" description="Gamma-glutamylcyclotransferase AIG2-like" evidence="4">
    <location>
        <begin position="44"/>
        <end position="142"/>
    </location>
</feature>
<evidence type="ECO:0000256" key="2">
    <source>
        <dbReference type="ARBA" id="ARBA00022679"/>
    </source>
</evidence>
<reference evidence="5" key="1">
    <citation type="submission" date="2007-04" db="EMBL/GenBank/DDBJ databases">
        <authorList>
            <consortium name="The Broad Institute Genome Sequencing Platform"/>
            <person name="Birren B."/>
            <person name="Lander E."/>
            <person name="Galagan J."/>
            <person name="Nusbaum C."/>
            <person name="Devon K."/>
            <person name="Ma L.-J."/>
            <person name="Jaffe D."/>
            <person name="Butler J."/>
            <person name="Alvarez P."/>
            <person name="Gnerre S."/>
            <person name="Grabherr M."/>
            <person name="Kleber M."/>
            <person name="Mauceli E."/>
            <person name="Brockman W."/>
            <person name="MacCallum I.A."/>
            <person name="Young S."/>
            <person name="LaButti K."/>
            <person name="DeCaprio D."/>
            <person name="Crawford M."/>
            <person name="Koehrsen M."/>
            <person name="Engels R."/>
            <person name="Montgomery P."/>
            <person name="Pearson M."/>
            <person name="Howarth C."/>
            <person name="Larson L."/>
            <person name="White J."/>
            <person name="O'Leary S."/>
            <person name="Kodira C."/>
            <person name="Zeng Q."/>
            <person name="Yandava C."/>
            <person name="Alvarado L."/>
            <person name="Kistler C."/>
            <person name="Shim W.-B."/>
            <person name="Kang S."/>
            <person name="Woloshuk C."/>
        </authorList>
    </citation>
    <scope>NUCLEOTIDE SEQUENCE</scope>
    <source>
        <strain evidence="5">4287</strain>
    </source>
</reference>
<name>A0A0J9WMH7_FUSO4</name>
<dbReference type="CDD" id="cd06661">
    <property type="entry name" value="GGCT_like"/>
    <property type="match status" value="1"/>
</dbReference>
<dbReference type="GeneID" id="28949459"/>
<dbReference type="PANTHER" id="PTHR31544:SF2">
    <property type="entry name" value="AIG2-LIKE PROTEIN D"/>
    <property type="match status" value="1"/>
</dbReference>
<evidence type="ECO:0000259" key="4">
    <source>
        <dbReference type="Pfam" id="PF06094"/>
    </source>
</evidence>
<comment type="similarity">
    <text evidence="1">Belongs to the gamma-glutamylcyclotransferase family.</text>
</comment>
<dbReference type="InterPro" id="IPR009288">
    <property type="entry name" value="AIG2-like_dom"/>
</dbReference>
<dbReference type="RefSeq" id="XP_018243597.1">
    <property type="nucleotide sequence ID" value="XM_018386426.1"/>
</dbReference>
<dbReference type="AlphaFoldDB" id="A0A0J9WMH7"/>
<dbReference type="KEGG" id="fox:FOXG_07798"/>
<evidence type="ECO:0000256" key="1">
    <source>
        <dbReference type="ARBA" id="ARBA00008861"/>
    </source>
</evidence>
<dbReference type="EMBL" id="DS231703">
    <property type="protein sequence ID" value="KNB05552.1"/>
    <property type="molecule type" value="Genomic_DNA"/>
</dbReference>
<dbReference type="InterPro" id="IPR045038">
    <property type="entry name" value="AIG2-like"/>
</dbReference>
<dbReference type="PANTHER" id="PTHR31544">
    <property type="entry name" value="AIG2-LIKE PROTEIN D"/>
    <property type="match status" value="1"/>
</dbReference>
<proteinExistence type="inferred from homology"/>
<dbReference type="SUPFAM" id="SSF110857">
    <property type="entry name" value="Gamma-glutamyl cyclotransferase-like"/>
    <property type="match status" value="1"/>
</dbReference>
<dbReference type="Gene3D" id="3.10.490.10">
    <property type="entry name" value="Gamma-glutamyl cyclotransferase-like"/>
    <property type="match status" value="1"/>
</dbReference>
<protein>
    <recommendedName>
        <fullName evidence="3">Putative gamma-glutamylcyclotransferase</fullName>
    </recommendedName>
</protein>
<accession>A0A0J9WMH7</accession>
<dbReference type="Proteomes" id="UP000009097">
    <property type="component" value="Unassembled WGS sequence"/>
</dbReference>
<evidence type="ECO:0000313" key="6">
    <source>
        <dbReference type="Proteomes" id="UP000009097"/>
    </source>
</evidence>
<gene>
    <name evidence="5" type="ORF">FOXG_07798</name>
</gene>
<reference evidence="5" key="2">
    <citation type="journal article" date="2010" name="Nature">
        <title>Comparative genomics reveals mobile pathogenicity chromosomes in Fusarium.</title>
        <authorList>
            <person name="Ma L.J."/>
            <person name="van der Does H.C."/>
            <person name="Borkovich K.A."/>
            <person name="Coleman J.J."/>
            <person name="Daboussi M.J."/>
            <person name="Di Pietro A."/>
            <person name="Dufresne M."/>
            <person name="Freitag M."/>
            <person name="Grabherr M."/>
            <person name="Henrissat B."/>
            <person name="Houterman P.M."/>
            <person name="Kang S."/>
            <person name="Shim W.B."/>
            <person name="Woloshuk C."/>
            <person name="Xie X."/>
            <person name="Xu J.R."/>
            <person name="Antoniw J."/>
            <person name="Baker S.E."/>
            <person name="Bluhm B.H."/>
            <person name="Breakspear A."/>
            <person name="Brown D.W."/>
            <person name="Butchko R.A."/>
            <person name="Chapman S."/>
            <person name="Coulson R."/>
            <person name="Coutinho P.M."/>
            <person name="Danchin E.G."/>
            <person name="Diener A."/>
            <person name="Gale L.R."/>
            <person name="Gardiner D.M."/>
            <person name="Goff S."/>
            <person name="Hammond-Kosack K.E."/>
            <person name="Hilburn K."/>
            <person name="Hua-Van A."/>
            <person name="Jonkers W."/>
            <person name="Kazan K."/>
            <person name="Kodira C.D."/>
            <person name="Koehrsen M."/>
            <person name="Kumar L."/>
            <person name="Lee Y.H."/>
            <person name="Li L."/>
            <person name="Manners J.M."/>
            <person name="Miranda-Saavedra D."/>
            <person name="Mukherjee M."/>
            <person name="Park G."/>
            <person name="Park J."/>
            <person name="Park S.Y."/>
            <person name="Proctor R.H."/>
            <person name="Regev A."/>
            <person name="Ruiz-Roldan M.C."/>
            <person name="Sain D."/>
            <person name="Sakthikumar S."/>
            <person name="Sykes S."/>
            <person name="Schwartz D.C."/>
            <person name="Turgeon B.G."/>
            <person name="Wapinski I."/>
            <person name="Yoder O."/>
            <person name="Young S."/>
            <person name="Zeng Q."/>
            <person name="Zhou S."/>
            <person name="Galagan J."/>
            <person name="Cuomo C.A."/>
            <person name="Kistler H.C."/>
            <person name="Rep M."/>
        </authorList>
    </citation>
    <scope>NUCLEOTIDE SEQUENCE [LARGE SCALE GENOMIC DNA]</scope>
    <source>
        <strain evidence="5">4287</strain>
    </source>
</reference>
<dbReference type="VEuPathDB" id="FungiDB:FOXG_07798"/>
<evidence type="ECO:0000256" key="3">
    <source>
        <dbReference type="ARBA" id="ARBA00030602"/>
    </source>
</evidence>
<dbReference type="Pfam" id="PF06094">
    <property type="entry name" value="GGACT"/>
    <property type="match status" value="1"/>
</dbReference>
<evidence type="ECO:0000313" key="5">
    <source>
        <dbReference type="EMBL" id="KNB05552.1"/>
    </source>
</evidence>
<keyword evidence="2" id="KW-0808">Transferase</keyword>